<proteinExistence type="predicted"/>
<gene>
    <name evidence="1" type="ORF">CPB83DRAFT_851467</name>
</gene>
<dbReference type="AlphaFoldDB" id="A0A9P6JRL6"/>
<dbReference type="EMBL" id="MU157842">
    <property type="protein sequence ID" value="KAF9530028.1"/>
    <property type="molecule type" value="Genomic_DNA"/>
</dbReference>
<organism evidence="1 2">
    <name type="scientific">Crepidotus variabilis</name>
    <dbReference type="NCBI Taxonomy" id="179855"/>
    <lineage>
        <taxon>Eukaryota</taxon>
        <taxon>Fungi</taxon>
        <taxon>Dikarya</taxon>
        <taxon>Basidiomycota</taxon>
        <taxon>Agaricomycotina</taxon>
        <taxon>Agaricomycetes</taxon>
        <taxon>Agaricomycetidae</taxon>
        <taxon>Agaricales</taxon>
        <taxon>Agaricineae</taxon>
        <taxon>Crepidotaceae</taxon>
        <taxon>Crepidotus</taxon>
    </lineage>
</organism>
<sequence length="97" mass="11384">MKNRLQSLDRLLKSYDMIEAFDYFPRYAKEGHAAYAHISSYPLWEADEDVGIIFGRQKGRWSHEAARESGFDSRRDSRRILHFNKKESDEAAGMLIE</sequence>
<dbReference type="Proteomes" id="UP000807306">
    <property type="component" value="Unassembled WGS sequence"/>
</dbReference>
<keyword evidence="2" id="KW-1185">Reference proteome</keyword>
<evidence type="ECO:0000313" key="1">
    <source>
        <dbReference type="EMBL" id="KAF9530028.1"/>
    </source>
</evidence>
<protein>
    <submittedName>
        <fullName evidence="1">Uncharacterized protein</fullName>
    </submittedName>
</protein>
<evidence type="ECO:0000313" key="2">
    <source>
        <dbReference type="Proteomes" id="UP000807306"/>
    </source>
</evidence>
<comment type="caution">
    <text evidence="1">The sequence shown here is derived from an EMBL/GenBank/DDBJ whole genome shotgun (WGS) entry which is preliminary data.</text>
</comment>
<reference evidence="1" key="1">
    <citation type="submission" date="2020-11" db="EMBL/GenBank/DDBJ databases">
        <authorList>
            <consortium name="DOE Joint Genome Institute"/>
            <person name="Ahrendt S."/>
            <person name="Riley R."/>
            <person name="Andreopoulos W."/>
            <person name="Labutti K."/>
            <person name="Pangilinan J."/>
            <person name="Ruiz-Duenas F.J."/>
            <person name="Barrasa J.M."/>
            <person name="Sanchez-Garcia M."/>
            <person name="Camarero S."/>
            <person name="Miyauchi S."/>
            <person name="Serrano A."/>
            <person name="Linde D."/>
            <person name="Babiker R."/>
            <person name="Drula E."/>
            <person name="Ayuso-Fernandez I."/>
            <person name="Pacheco R."/>
            <person name="Padilla G."/>
            <person name="Ferreira P."/>
            <person name="Barriuso J."/>
            <person name="Kellner H."/>
            <person name="Castanera R."/>
            <person name="Alfaro M."/>
            <person name="Ramirez L."/>
            <person name="Pisabarro A.G."/>
            <person name="Kuo A."/>
            <person name="Tritt A."/>
            <person name="Lipzen A."/>
            <person name="He G."/>
            <person name="Yan M."/>
            <person name="Ng V."/>
            <person name="Cullen D."/>
            <person name="Martin F."/>
            <person name="Rosso M.-N."/>
            <person name="Henrissat B."/>
            <person name="Hibbett D."/>
            <person name="Martinez A.T."/>
            <person name="Grigoriev I.V."/>
        </authorList>
    </citation>
    <scope>NUCLEOTIDE SEQUENCE</scope>
    <source>
        <strain evidence="1">CBS 506.95</strain>
    </source>
</reference>
<accession>A0A9P6JRL6</accession>
<name>A0A9P6JRL6_9AGAR</name>